<feature type="transmembrane region" description="Helical" evidence="10">
    <location>
        <begin position="83"/>
        <end position="105"/>
    </location>
</feature>
<comment type="caution">
    <text evidence="10">Lacks conserved residue(s) required for the propagation of feature annotation.</text>
</comment>
<organism evidence="12 13">
    <name type="scientific">Actinoallomurus liliacearum</name>
    <dbReference type="NCBI Taxonomy" id="1080073"/>
    <lineage>
        <taxon>Bacteria</taxon>
        <taxon>Bacillati</taxon>
        <taxon>Actinomycetota</taxon>
        <taxon>Actinomycetes</taxon>
        <taxon>Streptosporangiales</taxon>
        <taxon>Thermomonosporaceae</taxon>
        <taxon>Actinoallomurus</taxon>
    </lineage>
</organism>
<dbReference type="EMBL" id="BAABHJ010000015">
    <property type="protein sequence ID" value="GAA4610823.1"/>
    <property type="molecule type" value="Genomic_DNA"/>
</dbReference>
<keyword evidence="6 10" id="KW-0915">Sodium</keyword>
<keyword evidence="2 10" id="KW-0813">Transport</keyword>
<evidence type="ECO:0000256" key="10">
    <source>
        <dbReference type="RuleBase" id="RU366002"/>
    </source>
</evidence>
<evidence type="ECO:0000256" key="8">
    <source>
        <dbReference type="ARBA" id="ARBA00023136"/>
    </source>
</evidence>
<feature type="transmembrane region" description="Helical" evidence="10">
    <location>
        <begin position="233"/>
        <end position="249"/>
    </location>
</feature>
<feature type="transmembrane region" description="Helical" evidence="10">
    <location>
        <begin position="32"/>
        <end position="51"/>
    </location>
</feature>
<evidence type="ECO:0000313" key="12">
    <source>
        <dbReference type="EMBL" id="GAA4610823.1"/>
    </source>
</evidence>
<keyword evidence="13" id="KW-1185">Reference proteome</keyword>
<feature type="transmembrane region" description="Helical" evidence="10">
    <location>
        <begin position="6"/>
        <end position="25"/>
    </location>
</feature>
<feature type="transmembrane region" description="Helical" evidence="10">
    <location>
        <begin position="302"/>
        <end position="325"/>
    </location>
</feature>
<evidence type="ECO:0000256" key="9">
    <source>
        <dbReference type="ARBA" id="ARBA00023201"/>
    </source>
</evidence>
<dbReference type="NCBIfam" id="TIGR00831">
    <property type="entry name" value="a_cpa1"/>
    <property type="match status" value="1"/>
</dbReference>
<dbReference type="InterPro" id="IPR018422">
    <property type="entry name" value="Cation/H_exchanger_CPA1"/>
</dbReference>
<evidence type="ECO:0000256" key="3">
    <source>
        <dbReference type="ARBA" id="ARBA00022475"/>
    </source>
</evidence>
<evidence type="ECO:0000259" key="11">
    <source>
        <dbReference type="Pfam" id="PF00999"/>
    </source>
</evidence>
<evidence type="ECO:0000256" key="5">
    <source>
        <dbReference type="ARBA" id="ARBA00022989"/>
    </source>
</evidence>
<accession>A0ABP8TL71</accession>
<name>A0ABP8TL71_9ACTN</name>
<evidence type="ECO:0000256" key="1">
    <source>
        <dbReference type="ARBA" id="ARBA00004651"/>
    </source>
</evidence>
<protein>
    <submittedName>
        <fullName evidence="12">Na+/H+ antiporter</fullName>
    </submittedName>
</protein>
<evidence type="ECO:0000256" key="6">
    <source>
        <dbReference type="ARBA" id="ARBA00023053"/>
    </source>
</evidence>
<feature type="transmembrane region" description="Helical" evidence="10">
    <location>
        <begin position="270"/>
        <end position="290"/>
    </location>
</feature>
<dbReference type="PANTHER" id="PTHR10110:SF86">
    <property type="entry name" value="SODIUM_HYDROGEN EXCHANGER 7"/>
    <property type="match status" value="1"/>
</dbReference>
<keyword evidence="9 10" id="KW-0739">Sodium transport</keyword>
<keyword evidence="3 10" id="KW-1003">Cell membrane</keyword>
<comment type="caution">
    <text evidence="12">The sequence shown here is derived from an EMBL/GenBank/DDBJ whole genome shotgun (WGS) entry which is preliminary data.</text>
</comment>
<dbReference type="PANTHER" id="PTHR10110">
    <property type="entry name" value="SODIUM/HYDROGEN EXCHANGER"/>
    <property type="match status" value="1"/>
</dbReference>
<gene>
    <name evidence="12" type="ORF">GCM10023195_45660</name>
</gene>
<evidence type="ECO:0000313" key="13">
    <source>
        <dbReference type="Proteomes" id="UP001500212"/>
    </source>
</evidence>
<feature type="transmembrane region" description="Helical" evidence="10">
    <location>
        <begin position="381"/>
        <end position="404"/>
    </location>
</feature>
<evidence type="ECO:0000256" key="4">
    <source>
        <dbReference type="ARBA" id="ARBA00022692"/>
    </source>
</evidence>
<feature type="transmembrane region" description="Helical" evidence="10">
    <location>
        <begin position="184"/>
        <end position="202"/>
    </location>
</feature>
<dbReference type="InterPro" id="IPR004705">
    <property type="entry name" value="Cation/H_exchanger_CPA1_bac"/>
</dbReference>
<dbReference type="Gene3D" id="6.10.140.1330">
    <property type="match status" value="1"/>
</dbReference>
<evidence type="ECO:0000256" key="2">
    <source>
        <dbReference type="ARBA" id="ARBA00022448"/>
    </source>
</evidence>
<keyword evidence="8 10" id="KW-0472">Membrane</keyword>
<dbReference type="Proteomes" id="UP001500212">
    <property type="component" value="Unassembled WGS sequence"/>
</dbReference>
<proteinExistence type="inferred from homology"/>
<comment type="subcellular location">
    <subcellularLocation>
        <location evidence="1 10">Cell membrane</location>
        <topology evidence="1 10">Multi-pass membrane protein</topology>
    </subcellularLocation>
</comment>
<comment type="similarity">
    <text evidence="10">Belongs to the monovalent cation:proton antiporter 1 (CPA1) transporter (TC 2.A.36) family.</text>
</comment>
<keyword evidence="10" id="KW-0050">Antiport</keyword>
<keyword evidence="7 10" id="KW-0406">Ion transport</keyword>
<feature type="domain" description="Cation/H+ exchanger transmembrane" evidence="11">
    <location>
        <begin position="15"/>
        <end position="405"/>
    </location>
</feature>
<dbReference type="Pfam" id="PF00999">
    <property type="entry name" value="Na_H_Exchanger"/>
    <property type="match status" value="1"/>
</dbReference>
<dbReference type="InterPro" id="IPR006153">
    <property type="entry name" value="Cation/H_exchanger_TM"/>
</dbReference>
<sequence>MGPMSLFLGGLAFAVVVLLARNLAGRLGLPEATLLVVLAAVMGFIPGIPQVHLPPDVVLIGFLPPIVYHAAFFTAPREAKADAVPIITLAVALTVVTTFAAAAAAHTVVTGLGWAAAIAFGAAVAPTDAVSATSILQRLGAPRRVVTILEGESLINDGVALTVFSLAVEALSRSYTYGHGAARLAEVVVGGVAYGLFVGFVISRLRRRIRDAGSQIVVSLLTPYLAFVPADELGFSGILATVTAGFFLGTRGEGMLQPASRLVGQMFWRVLVYLLESALFVLLGLQLRPVLREIAGHSPSRLVMGVLVVAAIIIAVRLAWSLWVFPLGRYLPGRHLEVGHLNAGERFAIGWSGMRGAISLAIVLSMPGAVLGSPLPGRQEVIFLTAAIVFVTLVGQAMTLPVVLRRFGLAESDRQRIEQMAARRAVLEAALDRLDTLVENDEVDERAAQTYRQLYEDRLRRVRAELDGGVEEDGQVDPIALRRDLIRVQRERLDGLYRKGKINADALRAVRRRLDLDDPDLRRDVGLSGASHVTLRNCDKVGIGPVMTSTTARSGRRSRRERVTVRKLGTADQVRV</sequence>
<keyword evidence="5 10" id="KW-1133">Transmembrane helix</keyword>
<evidence type="ECO:0000256" key="7">
    <source>
        <dbReference type="ARBA" id="ARBA00023065"/>
    </source>
</evidence>
<reference evidence="13" key="1">
    <citation type="journal article" date="2019" name="Int. J. Syst. Evol. Microbiol.">
        <title>The Global Catalogue of Microorganisms (GCM) 10K type strain sequencing project: providing services to taxonomists for standard genome sequencing and annotation.</title>
        <authorList>
            <consortium name="The Broad Institute Genomics Platform"/>
            <consortium name="The Broad Institute Genome Sequencing Center for Infectious Disease"/>
            <person name="Wu L."/>
            <person name="Ma J."/>
        </authorList>
    </citation>
    <scope>NUCLEOTIDE SEQUENCE [LARGE SCALE GENOMIC DNA]</scope>
    <source>
        <strain evidence="13">JCM 17938</strain>
    </source>
</reference>
<feature type="transmembrane region" description="Helical" evidence="10">
    <location>
        <begin position="356"/>
        <end position="375"/>
    </location>
</feature>
<comment type="function">
    <text evidence="10">Na(+)/H(+) antiporter that extrudes sodium in exchange for external protons.</text>
</comment>
<feature type="transmembrane region" description="Helical" evidence="10">
    <location>
        <begin position="57"/>
        <end position="76"/>
    </location>
</feature>
<keyword evidence="4 10" id="KW-0812">Transmembrane</keyword>